<feature type="compositionally biased region" description="Low complexity" evidence="1">
    <location>
        <begin position="77"/>
        <end position="95"/>
    </location>
</feature>
<dbReference type="AlphaFoldDB" id="A0A1Y5PG74"/>
<feature type="region of interest" description="Disordered" evidence="1">
    <location>
        <begin position="62"/>
        <end position="101"/>
    </location>
</feature>
<dbReference type="GO" id="GO:0051213">
    <property type="term" value="F:dioxygenase activity"/>
    <property type="evidence" value="ECO:0007669"/>
    <property type="project" value="UniProtKB-KW"/>
</dbReference>
<accession>A0A1Y5PG74</accession>
<keyword evidence="2" id="KW-1133">Transmembrane helix</keyword>
<feature type="compositionally biased region" description="Pro residues" evidence="1">
    <location>
        <begin position="66"/>
        <end position="76"/>
    </location>
</feature>
<name>A0A1Y5PG74_9MICO</name>
<organism evidence="3">
    <name type="scientific">uncultured Microbacterium sp</name>
    <dbReference type="NCBI Taxonomy" id="191216"/>
    <lineage>
        <taxon>Bacteria</taxon>
        <taxon>Bacillati</taxon>
        <taxon>Actinomycetota</taxon>
        <taxon>Actinomycetes</taxon>
        <taxon>Micrococcales</taxon>
        <taxon>Microbacteriaceae</taxon>
        <taxon>Microbacterium</taxon>
        <taxon>environmental samples</taxon>
    </lineage>
</organism>
<keyword evidence="3" id="KW-0223">Dioxygenase</keyword>
<sequence>MASGAGKKGDRAAKERARLYLARQEYHQGLQRRRRRDNLIAGIAGGALILAVVGGQLAYYTLGPGTPAPVPSPSATPTPTTAVTPSPTPTATSTPSPSPTP</sequence>
<evidence type="ECO:0000256" key="1">
    <source>
        <dbReference type="SAM" id="MobiDB-lite"/>
    </source>
</evidence>
<evidence type="ECO:0000313" key="3">
    <source>
        <dbReference type="EMBL" id="SBS75121.1"/>
    </source>
</evidence>
<dbReference type="RefSeq" id="WP_295578293.1">
    <property type="nucleotide sequence ID" value="NZ_FLQR01000013.1"/>
</dbReference>
<keyword evidence="3" id="KW-0560">Oxidoreductase</keyword>
<evidence type="ECO:0000256" key="2">
    <source>
        <dbReference type="SAM" id="Phobius"/>
    </source>
</evidence>
<gene>
    <name evidence="3" type="ORF">MIPYR_90056</name>
</gene>
<dbReference type="EMBL" id="FLQR01000013">
    <property type="protein sequence ID" value="SBS75121.1"/>
    <property type="molecule type" value="Genomic_DNA"/>
</dbReference>
<feature type="transmembrane region" description="Helical" evidence="2">
    <location>
        <begin position="39"/>
        <end position="62"/>
    </location>
</feature>
<keyword evidence="2" id="KW-0812">Transmembrane</keyword>
<proteinExistence type="predicted"/>
<reference evidence="3" key="1">
    <citation type="submission" date="2016-03" db="EMBL/GenBank/DDBJ databases">
        <authorList>
            <person name="Ploux O."/>
        </authorList>
    </citation>
    <scope>NUCLEOTIDE SEQUENCE</scope>
    <source>
        <strain evidence="3">UC1</strain>
    </source>
</reference>
<protein>
    <submittedName>
        <fullName evidence="3">Dioxygenase</fullName>
    </submittedName>
</protein>
<keyword evidence="2" id="KW-0472">Membrane</keyword>